<dbReference type="InterPro" id="IPR000600">
    <property type="entry name" value="ROK"/>
</dbReference>
<evidence type="ECO:0000313" key="1">
    <source>
        <dbReference type="EMBL" id="WRQ87894.1"/>
    </source>
</evidence>
<dbReference type="Pfam" id="PF00480">
    <property type="entry name" value="ROK"/>
    <property type="match status" value="1"/>
</dbReference>
<reference evidence="1 2" key="1">
    <citation type="submission" date="2021-08" db="EMBL/GenBank/DDBJ databases">
        <authorList>
            <person name="Zhang D."/>
            <person name="Zhang A."/>
            <person name="Wang L."/>
        </authorList>
    </citation>
    <scope>NUCLEOTIDE SEQUENCE [LARGE SCALE GENOMIC DNA]</scope>
    <source>
        <strain evidence="1 2">WL0086</strain>
    </source>
</reference>
<dbReference type="Proteomes" id="UP000738431">
    <property type="component" value="Chromosome"/>
</dbReference>
<dbReference type="PANTHER" id="PTHR18964">
    <property type="entry name" value="ROK (REPRESSOR, ORF, KINASE) FAMILY"/>
    <property type="match status" value="1"/>
</dbReference>
<keyword evidence="2" id="KW-1185">Reference proteome</keyword>
<dbReference type="Gene3D" id="3.30.420.40">
    <property type="match status" value="2"/>
</dbReference>
<gene>
    <name evidence="1" type="ORF">K1X11_000640</name>
</gene>
<dbReference type="PANTHER" id="PTHR18964:SF173">
    <property type="entry name" value="GLUCOKINASE"/>
    <property type="match status" value="1"/>
</dbReference>
<dbReference type="CDD" id="cd23763">
    <property type="entry name" value="ASKHA_ATPase_ROK"/>
    <property type="match status" value="1"/>
</dbReference>
<dbReference type="SUPFAM" id="SSF53067">
    <property type="entry name" value="Actin-like ATPase domain"/>
    <property type="match status" value="1"/>
</dbReference>
<name>A0ABZ1CBE4_9BACT</name>
<sequence length="318" mass="33515">MNATASAPAGSYLGIDIGGTKVALCRWRPQGRLQRLDEFPSAGPDETFENIGARLRGRLPRDLVAIGIACGGPLDAKRGLILSPPNLPGWDEVPITRLLTHLTGAPSFLVNDANANALAEWRFGAGRDCDSLIYLTAGTGMGAGIVLNGRLVTGANGNAGEVGHWRLAARGPEGYHKRGSFEGYCSGGALPELVQYLPTAERPADWRVWRQAHPTAKAIGRAADAGDATAQAVLRLSGEKLGAALALLIDALDPECIVAGNLYRRCRRWLEPAMRRVINAEALSPGAQTCSIRSARLGERIGDYGAICAALHGLGVLG</sequence>
<reference evidence="1 2" key="2">
    <citation type="submission" date="2023-12" db="EMBL/GenBank/DDBJ databases">
        <title>Description of an unclassified Opitutus bacterium of Verrucomicrobiota.</title>
        <authorList>
            <person name="Zhang D.-F."/>
        </authorList>
    </citation>
    <scope>NUCLEOTIDE SEQUENCE [LARGE SCALE GENOMIC DNA]</scope>
    <source>
        <strain evidence="1 2">WL0086</strain>
    </source>
</reference>
<dbReference type="InterPro" id="IPR043129">
    <property type="entry name" value="ATPase_NBD"/>
</dbReference>
<proteinExistence type="predicted"/>
<accession>A0ABZ1CBE4</accession>
<dbReference type="EMBL" id="CP139781">
    <property type="protein sequence ID" value="WRQ87894.1"/>
    <property type="molecule type" value="Genomic_DNA"/>
</dbReference>
<organism evidence="1 2">
    <name type="scientific">Actomonas aquatica</name>
    <dbReference type="NCBI Taxonomy" id="2866162"/>
    <lineage>
        <taxon>Bacteria</taxon>
        <taxon>Pseudomonadati</taxon>
        <taxon>Verrucomicrobiota</taxon>
        <taxon>Opitutia</taxon>
        <taxon>Opitutales</taxon>
        <taxon>Opitutaceae</taxon>
        <taxon>Actomonas</taxon>
    </lineage>
</organism>
<protein>
    <submittedName>
        <fullName evidence="1">ROK family protein</fullName>
    </submittedName>
</protein>
<evidence type="ECO:0000313" key="2">
    <source>
        <dbReference type="Proteomes" id="UP000738431"/>
    </source>
</evidence>
<dbReference type="RefSeq" id="WP_221029067.1">
    <property type="nucleotide sequence ID" value="NZ_CP139781.1"/>
</dbReference>